<dbReference type="EMBL" id="CP003060">
    <property type="protein sequence ID" value="AEP31776.1"/>
    <property type="molecule type" value="Genomic_DNA"/>
</dbReference>
<dbReference type="eggNOG" id="ENOG5032YVD">
    <property type="taxonomic scope" value="Bacteria"/>
</dbReference>
<name>G4QNH2_GLANF</name>
<keyword evidence="1" id="KW-1133">Transmembrane helix</keyword>
<protein>
    <submittedName>
        <fullName evidence="2">Uncharacterized protein</fullName>
    </submittedName>
</protein>
<dbReference type="HOGENOM" id="CLU_166847_0_0_6"/>
<evidence type="ECO:0000313" key="2">
    <source>
        <dbReference type="EMBL" id="AEP31776.1"/>
    </source>
</evidence>
<keyword evidence="1" id="KW-0472">Membrane</keyword>
<sequence>MRKAIWVFGIVVLVTYIIYQAYFVFMPRVVVENISGEEIKLVEVKLPNNKLVFDSIAVPSVHTIYYSLNQGDGVYKYRVVYMDGKIRMGECGYVTANEFGKSYRFVLRPNRVITCNH</sequence>
<organism evidence="2 3">
    <name type="scientific">Glaciecola nitratireducens (strain JCM 12485 / KCTC 12276 / FR1064)</name>
    <dbReference type="NCBI Taxonomy" id="1085623"/>
    <lineage>
        <taxon>Bacteria</taxon>
        <taxon>Pseudomonadati</taxon>
        <taxon>Pseudomonadota</taxon>
        <taxon>Gammaproteobacteria</taxon>
        <taxon>Alteromonadales</taxon>
        <taxon>Alteromonadaceae</taxon>
        <taxon>Brumicola</taxon>
    </lineage>
</organism>
<evidence type="ECO:0000256" key="1">
    <source>
        <dbReference type="SAM" id="Phobius"/>
    </source>
</evidence>
<dbReference type="AlphaFoldDB" id="G4QNH2"/>
<feature type="transmembrane region" description="Helical" evidence="1">
    <location>
        <begin position="6"/>
        <end position="25"/>
    </location>
</feature>
<accession>G4QNH2</accession>
<dbReference type="RefSeq" id="WP_014110647.1">
    <property type="nucleotide sequence ID" value="NC_016041.1"/>
</dbReference>
<dbReference type="OrthoDB" id="6388009at2"/>
<dbReference type="Proteomes" id="UP000009282">
    <property type="component" value="Chromosome"/>
</dbReference>
<gene>
    <name evidence="2" type="ordered locus">GNIT_3682</name>
</gene>
<dbReference type="KEGG" id="gni:GNIT_3682"/>
<proteinExistence type="predicted"/>
<keyword evidence="1" id="KW-0812">Transmembrane</keyword>
<evidence type="ECO:0000313" key="3">
    <source>
        <dbReference type="Proteomes" id="UP000009282"/>
    </source>
</evidence>
<keyword evidence="3" id="KW-1185">Reference proteome</keyword>
<reference evidence="2 3" key="1">
    <citation type="journal article" date="2011" name="J. Bacteriol.">
        <title>Complete genome sequence of seawater bacterium Glaciecola nitratireducens FR1064T.</title>
        <authorList>
            <person name="Bian F."/>
            <person name="Qin Q.L."/>
            <person name="Xie B.B."/>
            <person name="Shu Y.L."/>
            <person name="Zhang X.Y."/>
            <person name="Yu Y."/>
            <person name="Chen B."/>
            <person name="Chen X.L."/>
            <person name="Zhou B.C."/>
            <person name="Zhang Y.Z."/>
        </authorList>
    </citation>
    <scope>NUCLEOTIDE SEQUENCE [LARGE SCALE GENOMIC DNA]</scope>
    <source>
        <strain evidence="3">JCM 12485 / KCTC 12276 / FR1064</strain>
    </source>
</reference>